<proteinExistence type="predicted"/>
<comment type="caution">
    <text evidence="1">The sequence shown here is derived from an EMBL/GenBank/DDBJ whole genome shotgun (WGS) entry which is preliminary data.</text>
</comment>
<organism evidence="1 2">
    <name type="scientific">Persea americana</name>
    <name type="common">Avocado</name>
    <dbReference type="NCBI Taxonomy" id="3435"/>
    <lineage>
        <taxon>Eukaryota</taxon>
        <taxon>Viridiplantae</taxon>
        <taxon>Streptophyta</taxon>
        <taxon>Embryophyta</taxon>
        <taxon>Tracheophyta</taxon>
        <taxon>Spermatophyta</taxon>
        <taxon>Magnoliopsida</taxon>
        <taxon>Magnoliidae</taxon>
        <taxon>Laurales</taxon>
        <taxon>Lauraceae</taxon>
        <taxon>Persea</taxon>
    </lineage>
</organism>
<protein>
    <submittedName>
        <fullName evidence="1">Uncharacterized protein</fullName>
    </submittedName>
</protein>
<name>A0ACC2KRV0_PERAE</name>
<accession>A0ACC2KRV0</accession>
<dbReference type="Proteomes" id="UP001234297">
    <property type="component" value="Chromosome 11"/>
</dbReference>
<gene>
    <name evidence="1" type="ORF">MRB53_032327</name>
</gene>
<reference evidence="1 2" key="1">
    <citation type="journal article" date="2022" name="Hortic Res">
        <title>A haplotype resolved chromosomal level avocado genome allows analysis of novel avocado genes.</title>
        <authorList>
            <person name="Nath O."/>
            <person name="Fletcher S.J."/>
            <person name="Hayward A."/>
            <person name="Shaw L.M."/>
            <person name="Masouleh A.K."/>
            <person name="Furtado A."/>
            <person name="Henry R.J."/>
            <person name="Mitter N."/>
        </authorList>
    </citation>
    <scope>NUCLEOTIDE SEQUENCE [LARGE SCALE GENOMIC DNA]</scope>
    <source>
        <strain evidence="2">cv. Hass</strain>
    </source>
</reference>
<evidence type="ECO:0000313" key="1">
    <source>
        <dbReference type="EMBL" id="KAJ8623797.1"/>
    </source>
</evidence>
<keyword evidence="2" id="KW-1185">Reference proteome</keyword>
<dbReference type="EMBL" id="CM056819">
    <property type="protein sequence ID" value="KAJ8623797.1"/>
    <property type="molecule type" value="Genomic_DNA"/>
</dbReference>
<sequence length="305" mass="34778">MSAMPISFIDRTKADWTLQRDACLVELLIEQQNAGNRSDTGWKKEAWKYMVDAFNRRFGIDNNVQQLKSRIAQLKKNYNIVRQLLNQSGFSWNNILHVVVADDDVWDRYLLLHPETKPFRKAGLPLFEELGTLFDACKSMLSVHLESENGRNIPGPQRTPCHSTAAMPLSGEDSDEVTLSSEQEIQLEDPRRYKRSTSSSKMSHGKRRRVGTGNRIAMALEGIVSASVRLAESAQMPLINDDRFTYEKCLEELQLIEGLDDNIFMRAVTVLRDEKNAIAFLTLKGPRRLAWLLLQCGNNSCFQKN</sequence>
<evidence type="ECO:0000313" key="2">
    <source>
        <dbReference type="Proteomes" id="UP001234297"/>
    </source>
</evidence>